<protein>
    <submittedName>
        <fullName evidence="2">Phage minor capsid protein 2</fullName>
    </submittedName>
</protein>
<dbReference type="RefSeq" id="WP_092501535.1">
    <property type="nucleotide sequence ID" value="NZ_FOEH01000001.1"/>
</dbReference>
<proteinExistence type="predicted"/>
<feature type="region of interest" description="Disordered" evidence="1">
    <location>
        <begin position="345"/>
        <end position="367"/>
    </location>
</feature>
<dbReference type="InterPro" id="IPR009319">
    <property type="entry name" value="Phage_A118_VSP1"/>
</dbReference>
<dbReference type="EMBL" id="FOEH01000001">
    <property type="protein sequence ID" value="SEP57036.1"/>
    <property type="molecule type" value="Genomic_DNA"/>
</dbReference>
<dbReference type="Pfam" id="PF06152">
    <property type="entry name" value="Phage_min_cap2"/>
    <property type="match status" value="1"/>
</dbReference>
<dbReference type="Proteomes" id="UP000198733">
    <property type="component" value="Unassembled WGS sequence"/>
</dbReference>
<name>A0A1H8YY53_9BACI</name>
<keyword evidence="3" id="KW-1185">Reference proteome</keyword>
<comment type="caution">
    <text evidence="2">The sequence shown here is derived from an EMBL/GenBank/DDBJ whole genome shotgun (WGS) entry which is preliminary data.</text>
</comment>
<organism evidence="2 3">
    <name type="scientific">Virgibacillus subterraneus</name>
    <dbReference type="NCBI Taxonomy" id="621109"/>
    <lineage>
        <taxon>Bacteria</taxon>
        <taxon>Bacillati</taxon>
        <taxon>Bacillota</taxon>
        <taxon>Bacilli</taxon>
        <taxon>Bacillales</taxon>
        <taxon>Bacillaceae</taxon>
        <taxon>Virgibacillus</taxon>
    </lineage>
</organism>
<evidence type="ECO:0000256" key="1">
    <source>
        <dbReference type="SAM" id="MobiDB-lite"/>
    </source>
</evidence>
<reference evidence="2 3" key="1">
    <citation type="submission" date="2016-10" db="EMBL/GenBank/DDBJ databases">
        <authorList>
            <person name="Varghese N."/>
            <person name="Submissions S."/>
        </authorList>
    </citation>
    <scope>NUCLEOTIDE SEQUENCE [LARGE SCALE GENOMIC DNA]</scope>
    <source>
        <strain evidence="2 3">CGMCC 1.7734</strain>
    </source>
</reference>
<accession>A0A1H8YY53</accession>
<sequence>MDKRELQKLSQPTVDVYLGIEEQMLLNIAKRLSKYDSLLIDDDIEAWQTKALNELGALSDENIRFLSSQSGKTSEEIKKALNKAGYGSLIDNEDVLQEGVEAGKLNEAPPINESTALAGILGAYEAQALNKFNMINTTMLDQSQQAYLNIVNRTTGQVLSGASTAREALRQTTGEWAEIGVPALVDKAGKRWSAEGYVSMVTRTISNDVANSMQDTRMDEFGADLVEISSHAGARPLCAPFQGRIYSRSGNSENYPPLSETSYGQLAGIRGVNCGHIFYPFIEGISKQRYKPRDPEVNDRQYENSQKQRYLERRIRYAKREESMLKEMGDTEGAEIAHRKMLDRQANQRQFIKSTGRTRRYSREKVH</sequence>
<feature type="compositionally biased region" description="Polar residues" evidence="1">
    <location>
        <begin position="345"/>
        <end position="355"/>
    </location>
</feature>
<gene>
    <name evidence="2" type="ORF">SAMN05216232_0191</name>
</gene>
<evidence type="ECO:0000313" key="3">
    <source>
        <dbReference type="Proteomes" id="UP000198733"/>
    </source>
</evidence>
<evidence type="ECO:0000313" key="2">
    <source>
        <dbReference type="EMBL" id="SEP57036.1"/>
    </source>
</evidence>